<keyword evidence="1" id="KW-0812">Transmembrane</keyword>
<dbReference type="SMART" id="SM00278">
    <property type="entry name" value="HhH1"/>
    <property type="match status" value="4"/>
</dbReference>
<dbReference type="Gene3D" id="1.10.150.20">
    <property type="entry name" value="5' to 3' exonuclease, C-terminal subdomain"/>
    <property type="match status" value="5"/>
</dbReference>
<dbReference type="GO" id="GO:0003677">
    <property type="term" value="F:DNA binding"/>
    <property type="evidence" value="ECO:0007669"/>
    <property type="project" value="InterPro"/>
</dbReference>
<dbReference type="InterPro" id="IPR010995">
    <property type="entry name" value="DNA_repair_Rad51/TF_NusA_a-hlx"/>
</dbReference>
<keyword evidence="4" id="KW-1185">Reference proteome</keyword>
<keyword evidence="1" id="KW-0472">Membrane</keyword>
<feature type="domain" description="Helix-hairpin-helix DNA-binding motif class 1" evidence="2">
    <location>
        <begin position="238"/>
        <end position="257"/>
    </location>
</feature>
<dbReference type="KEGG" id="pbf:CFX0092_A2595"/>
<protein>
    <recommendedName>
        <fullName evidence="2">Helix-hairpin-helix DNA-binding motif class 1 domain-containing protein</fullName>
    </recommendedName>
</protein>
<dbReference type="GO" id="GO:0000166">
    <property type="term" value="F:nucleotide binding"/>
    <property type="evidence" value="ECO:0007669"/>
    <property type="project" value="InterPro"/>
</dbReference>
<reference evidence="3" key="1">
    <citation type="submission" date="2016-01" db="EMBL/GenBank/DDBJ databases">
        <authorList>
            <person name="Mcilroy J.S."/>
            <person name="Karst M S."/>
            <person name="Albertsen M."/>
        </authorList>
    </citation>
    <scope>NUCLEOTIDE SEQUENCE</scope>
    <source>
        <strain evidence="3">Cfx-K</strain>
    </source>
</reference>
<dbReference type="EMBL" id="LN890655">
    <property type="protein sequence ID" value="CUS04473.2"/>
    <property type="molecule type" value="Genomic_DNA"/>
</dbReference>
<evidence type="ECO:0000313" key="4">
    <source>
        <dbReference type="Proteomes" id="UP000215027"/>
    </source>
</evidence>
<feature type="transmembrane region" description="Helical" evidence="1">
    <location>
        <begin position="6"/>
        <end position="26"/>
    </location>
</feature>
<dbReference type="OrthoDB" id="9794786at2"/>
<sequence>MNFWTGLILGVIIGWLVEWIIDWLFWRRDAGEAREAELQLKERLAVAEGRAAPDVDVDAWLAEAEQEYQARLLAAEEEWQARLNLNEQQWQAQYARVEADNADLQTRLSGGAVAAGTVAAGIMLNDEPGAADVRLADETLLAELAEEDADLELSATDEPWPAGAPEYEAGGERLLDEMDSDVAERFHLAGIDSVDELAAADATALAVTTGLEQEAAEEWIERAAESLSPAAVAPTHRDDLTRVHGIGPKYAGLLAAAGITSFDDLAAATPDRLRDVVKPGPMQQINFASWSAQAAALAGARGLRVGDDLTELEGIGPVYAAKLREKGIVAFADLAAADEATLAGIIDAPAWRRINYGDWIAQARLAAAGDEAGLRELQDRLYRRGGDNLGLIRGLGGRSVAALDAAGIATFADLAATTPQQVESALRQAGVRGSYDYEAWIGEAGVRAAGKRVSTGRQRPTYSVPCPQDLSAVSGIGPVFEERLYAAGIGSYWALAELPADQLVTLLDARPGQVDPAAIKAAAMRRAVETDSLGRTWNGTPPDDFDGLPEIGEVYERRLYEAGICTYETLAATAPERLAEICQAPAMRAPNYGAWVALAAELAAARGSN</sequence>
<dbReference type="Pfam" id="PF14520">
    <property type="entry name" value="HHH_5"/>
    <property type="match status" value="5"/>
</dbReference>
<keyword evidence="1" id="KW-1133">Transmembrane helix</keyword>
<evidence type="ECO:0000256" key="1">
    <source>
        <dbReference type="SAM" id="Phobius"/>
    </source>
</evidence>
<feature type="domain" description="Helix-hairpin-helix DNA-binding motif class 1" evidence="2">
    <location>
        <begin position="543"/>
        <end position="562"/>
    </location>
</feature>
<dbReference type="Proteomes" id="UP000215027">
    <property type="component" value="Chromosome I"/>
</dbReference>
<evidence type="ECO:0000259" key="2">
    <source>
        <dbReference type="SMART" id="SM00278"/>
    </source>
</evidence>
<organism evidence="3 4">
    <name type="scientific">Candidatus Promineifilum breve</name>
    <dbReference type="NCBI Taxonomy" id="1806508"/>
    <lineage>
        <taxon>Bacteria</taxon>
        <taxon>Bacillati</taxon>
        <taxon>Chloroflexota</taxon>
        <taxon>Ardenticatenia</taxon>
        <taxon>Candidatus Promineifilales</taxon>
        <taxon>Candidatus Promineifilaceae</taxon>
        <taxon>Candidatus Promineifilum</taxon>
    </lineage>
</organism>
<dbReference type="GO" id="GO:0006281">
    <property type="term" value="P:DNA repair"/>
    <property type="evidence" value="ECO:0007669"/>
    <property type="project" value="InterPro"/>
</dbReference>
<gene>
    <name evidence="3" type="ORF">CFX0092_A2595</name>
</gene>
<dbReference type="SUPFAM" id="SSF47794">
    <property type="entry name" value="Rad51 N-terminal domain-like"/>
    <property type="match status" value="3"/>
</dbReference>
<proteinExistence type="predicted"/>
<accession>A0A170PHS9</accession>
<dbReference type="AlphaFoldDB" id="A0A170PHS9"/>
<feature type="domain" description="Helix-hairpin-helix DNA-binding motif class 1" evidence="2">
    <location>
        <begin position="307"/>
        <end position="326"/>
    </location>
</feature>
<feature type="domain" description="Helix-hairpin-helix DNA-binding motif class 1" evidence="2">
    <location>
        <begin position="468"/>
        <end position="487"/>
    </location>
</feature>
<dbReference type="RefSeq" id="WP_095043803.1">
    <property type="nucleotide sequence ID" value="NZ_LN890655.1"/>
</dbReference>
<dbReference type="InterPro" id="IPR003583">
    <property type="entry name" value="Hlx-hairpin-Hlx_DNA-bd_motif"/>
</dbReference>
<evidence type="ECO:0000313" key="3">
    <source>
        <dbReference type="EMBL" id="CUS04473.2"/>
    </source>
</evidence>
<name>A0A170PHS9_9CHLR</name>